<dbReference type="InterPro" id="IPR022535">
    <property type="entry name" value="Golgi_pH-regulator_cons_dom"/>
</dbReference>
<organism evidence="5 6">
    <name type="scientific">Cryptococcus depauperatus CBS 7841</name>
    <dbReference type="NCBI Taxonomy" id="1295531"/>
    <lineage>
        <taxon>Eukaryota</taxon>
        <taxon>Fungi</taxon>
        <taxon>Dikarya</taxon>
        <taxon>Basidiomycota</taxon>
        <taxon>Agaricomycotina</taxon>
        <taxon>Tremellomycetes</taxon>
        <taxon>Tremellales</taxon>
        <taxon>Cryptococcaceae</taxon>
        <taxon>Cryptococcus</taxon>
    </lineage>
</organism>
<evidence type="ECO:0000256" key="2">
    <source>
        <dbReference type="ARBA" id="ARBA00022692"/>
    </source>
</evidence>
<reference evidence="5" key="3">
    <citation type="submission" date="2024-01" db="EMBL/GenBank/DDBJ databases">
        <authorList>
            <person name="Coelho M.A."/>
            <person name="David-Palma M."/>
            <person name="Shea T."/>
            <person name="Sun S."/>
            <person name="Cuomo C.A."/>
            <person name="Heitman J."/>
        </authorList>
    </citation>
    <scope>NUCLEOTIDE SEQUENCE</scope>
    <source>
        <strain evidence="5">CBS 7841</strain>
    </source>
</reference>
<evidence type="ECO:0000313" key="5">
    <source>
        <dbReference type="EMBL" id="WVN87568.1"/>
    </source>
</evidence>
<sequence>MDEENISTDTFIFVVLRIVFFLVSRRFLHHTINPTLSRIAEPETLLPSNGIQRIPGNGQDTDYADETDDSHAAALSSYPSSPTLIAMPLASSSRDDSLSSNLPSVSGHNKDAIELQRLSQKLKDVGSGVGKKVLRLSHRRERASAAGTKGMEKTTRGLHRISRILFSVCFAESCNLLSLVVFHALNLFGSRARQVNFSISLHLILADILVVVPLVQCLLLTYRSRDSLSMSTSPSALSSISFTTRLLISLFPFLLYVFLFTRIPPYITAVSVTPPPEPLLPVNHQDSPTKATTLDETIVQWSASGPEGWEQGGWLSPSLGRVVVLGVVVLGGLSGFGAVRSAWNFFEHHRAGSKTLTDNDLLQAERSLYRVRQDLVAKQDELDRFNEQLSKGPGGWMGKVFGEYNSQTTSLRAELKGLQVMESQVSRSLKAMKVCKRRQEFGETVRGQIYYLLGYVFALYCAARLLMCFPSLFYAPRTSKQASGKMAAEGKGNTNGDWISFFLALAISRLPKDLVDIDVPTWSRGISLILTGFLILSSLAQVMKSLSRILRLASKTIGAGFLLLTLGQLFSTYVISLLVQLRGSLPPSATVPVMDNSNHTATDPFQVLNVDSHDSLLATLPDFRVFGRLFDVVFILTATTAALYRYIAMKVAGADDSGNIYRS</sequence>
<dbReference type="InterPro" id="IPR025969">
    <property type="entry name" value="ABA_GPCR_dom"/>
</dbReference>
<evidence type="ECO:0000256" key="3">
    <source>
        <dbReference type="ARBA" id="ARBA00022989"/>
    </source>
</evidence>
<reference evidence="5" key="1">
    <citation type="submission" date="2016-06" db="EMBL/GenBank/DDBJ databases">
        <authorList>
            <person name="Cuomo C."/>
            <person name="Litvintseva A."/>
            <person name="Heitman J."/>
            <person name="Chen Y."/>
            <person name="Sun S."/>
            <person name="Springer D."/>
            <person name="Dromer F."/>
            <person name="Young S."/>
            <person name="Zeng Q."/>
            <person name="Chapman S."/>
            <person name="Gujja S."/>
            <person name="Saif S."/>
            <person name="Birren B."/>
        </authorList>
    </citation>
    <scope>NUCLEOTIDE SEQUENCE</scope>
    <source>
        <strain evidence="5">CBS 7841</strain>
    </source>
</reference>
<keyword evidence="4" id="KW-0472">Membrane</keyword>
<dbReference type="RefSeq" id="XP_066068268.1">
    <property type="nucleotide sequence ID" value="XM_066212171.1"/>
</dbReference>
<dbReference type="AlphaFoldDB" id="A0A1E3HUZ6"/>
<dbReference type="Pfam" id="PF12537">
    <property type="entry name" value="GPHR_N"/>
    <property type="match status" value="1"/>
</dbReference>
<keyword evidence="6" id="KW-1185">Reference proteome</keyword>
<dbReference type="GO" id="GO:0016020">
    <property type="term" value="C:membrane"/>
    <property type="evidence" value="ECO:0007669"/>
    <property type="project" value="UniProtKB-SubCell"/>
</dbReference>
<dbReference type="EMBL" id="CP143786">
    <property type="protein sequence ID" value="WVN87568.1"/>
    <property type="molecule type" value="Genomic_DNA"/>
</dbReference>
<proteinExistence type="predicted"/>
<protein>
    <submittedName>
        <fullName evidence="5">Uncharacterized protein</fullName>
    </submittedName>
</protein>
<evidence type="ECO:0000256" key="4">
    <source>
        <dbReference type="ARBA" id="ARBA00023136"/>
    </source>
</evidence>
<dbReference type="VEuPathDB" id="FungiDB:L203_05970"/>
<dbReference type="PANTHER" id="PTHR15948:SF0">
    <property type="entry name" value="GOLGI PH REGULATOR A-RELATED"/>
    <property type="match status" value="1"/>
</dbReference>
<dbReference type="PANTHER" id="PTHR15948">
    <property type="entry name" value="G-PROTEIN COUPLED RECEPTOR 89-RELATED"/>
    <property type="match status" value="1"/>
</dbReference>
<keyword evidence="2" id="KW-0812">Transmembrane</keyword>
<dbReference type="Proteomes" id="UP000094043">
    <property type="component" value="Chromosome 3"/>
</dbReference>
<dbReference type="GeneID" id="91086962"/>
<dbReference type="KEGG" id="cdep:91086962"/>
<dbReference type="Pfam" id="PF12430">
    <property type="entry name" value="ABA_GPCR"/>
    <property type="match status" value="1"/>
</dbReference>
<evidence type="ECO:0000256" key="1">
    <source>
        <dbReference type="ARBA" id="ARBA00004141"/>
    </source>
</evidence>
<comment type="subcellular location">
    <subcellularLocation>
        <location evidence="1">Membrane</location>
        <topology evidence="1">Multi-pass membrane protein</topology>
    </subcellularLocation>
</comment>
<dbReference type="OrthoDB" id="264392at2759"/>
<accession>A0A1E3HUZ6</accession>
<dbReference type="InterPro" id="IPR015672">
    <property type="entry name" value="GPHR/GTG"/>
</dbReference>
<keyword evidence="3" id="KW-1133">Transmembrane helix</keyword>
<evidence type="ECO:0000313" key="6">
    <source>
        <dbReference type="Proteomes" id="UP000094043"/>
    </source>
</evidence>
<gene>
    <name evidence="5" type="ORF">L203_102751</name>
</gene>
<reference evidence="5" key="2">
    <citation type="journal article" date="2022" name="Elife">
        <title>Obligate sexual reproduction of a homothallic fungus closely related to the Cryptococcus pathogenic species complex.</title>
        <authorList>
            <person name="Passer A.R."/>
            <person name="Clancey S.A."/>
            <person name="Shea T."/>
            <person name="David-Palma M."/>
            <person name="Averette A.F."/>
            <person name="Boekhout T."/>
            <person name="Porcel B.M."/>
            <person name="Nowrousian M."/>
            <person name="Cuomo C.A."/>
            <person name="Sun S."/>
            <person name="Heitman J."/>
            <person name="Coelho M.A."/>
        </authorList>
    </citation>
    <scope>NUCLEOTIDE SEQUENCE</scope>
    <source>
        <strain evidence="5">CBS 7841</strain>
    </source>
</reference>
<name>A0A1E3HUZ6_9TREE</name>